<dbReference type="PANTHER" id="PTHR30055">
    <property type="entry name" value="HTH-TYPE TRANSCRIPTIONAL REGULATOR RUTR"/>
    <property type="match status" value="1"/>
</dbReference>
<dbReference type="PANTHER" id="PTHR30055:SF238">
    <property type="entry name" value="MYCOFACTOCIN BIOSYNTHESIS TRANSCRIPTIONAL REGULATOR MFTR-RELATED"/>
    <property type="match status" value="1"/>
</dbReference>
<dbReference type="HOGENOM" id="CLU_069356_2_3_9"/>
<evidence type="ECO:0000256" key="3">
    <source>
        <dbReference type="ARBA" id="ARBA00023163"/>
    </source>
</evidence>
<feature type="transmembrane region" description="Helical" evidence="5">
    <location>
        <begin position="151"/>
        <end position="171"/>
    </location>
</feature>
<feature type="domain" description="HTH tetR-type" evidence="6">
    <location>
        <begin position="14"/>
        <end position="74"/>
    </location>
</feature>
<dbReference type="InterPro" id="IPR041347">
    <property type="entry name" value="MftR_C"/>
</dbReference>
<keyword evidence="2 4" id="KW-0238">DNA-binding</keyword>
<protein>
    <recommendedName>
        <fullName evidence="6">HTH tetR-type domain-containing protein</fullName>
    </recommendedName>
</protein>
<dbReference type="GO" id="GO:0000976">
    <property type="term" value="F:transcription cis-regulatory region binding"/>
    <property type="evidence" value="ECO:0007669"/>
    <property type="project" value="TreeGrafter"/>
</dbReference>
<reference evidence="7 8" key="1">
    <citation type="submission" date="2014-08" db="EMBL/GenBank/DDBJ databases">
        <title>Comparative genomics of the Paenibacillus odorifer group.</title>
        <authorList>
            <person name="den Bakker H.C."/>
            <person name="Tsai Y.-C."/>
            <person name="Martin N."/>
            <person name="Korlach J."/>
            <person name="Wiedmann M."/>
        </authorList>
    </citation>
    <scope>NUCLEOTIDE SEQUENCE [LARGE SCALE GENOMIC DNA]</scope>
    <source>
        <strain evidence="7 8">DSM 15220</strain>
    </source>
</reference>
<accession>A0A089MA33</accession>
<dbReference type="OrthoDB" id="9812484at2"/>
<dbReference type="GO" id="GO:0003700">
    <property type="term" value="F:DNA-binding transcription factor activity"/>
    <property type="evidence" value="ECO:0007669"/>
    <property type="project" value="TreeGrafter"/>
</dbReference>
<keyword evidence="8" id="KW-1185">Reference proteome</keyword>
<dbReference type="PROSITE" id="PS50977">
    <property type="entry name" value="HTH_TETR_2"/>
    <property type="match status" value="1"/>
</dbReference>
<dbReference type="Gene3D" id="1.10.10.60">
    <property type="entry name" value="Homeodomain-like"/>
    <property type="match status" value="1"/>
</dbReference>
<dbReference type="KEGG" id="pgm:PGRAT_12575"/>
<evidence type="ECO:0000256" key="4">
    <source>
        <dbReference type="PROSITE-ProRule" id="PRU00335"/>
    </source>
</evidence>
<dbReference type="EMBL" id="CP009287">
    <property type="protein sequence ID" value="AIQ68353.1"/>
    <property type="molecule type" value="Genomic_DNA"/>
</dbReference>
<dbReference type="Pfam" id="PF00440">
    <property type="entry name" value="TetR_N"/>
    <property type="match status" value="1"/>
</dbReference>
<evidence type="ECO:0000256" key="5">
    <source>
        <dbReference type="SAM" id="Phobius"/>
    </source>
</evidence>
<dbReference type="STRING" id="189425.PGRAT_12575"/>
<gene>
    <name evidence="7" type="ORF">PGRAT_12575</name>
</gene>
<dbReference type="eggNOG" id="COG1309">
    <property type="taxonomic scope" value="Bacteria"/>
</dbReference>
<evidence type="ECO:0000259" key="6">
    <source>
        <dbReference type="PROSITE" id="PS50977"/>
    </source>
</evidence>
<dbReference type="AlphaFoldDB" id="A0A089MA33"/>
<dbReference type="InterPro" id="IPR001647">
    <property type="entry name" value="HTH_TetR"/>
</dbReference>
<dbReference type="Proteomes" id="UP000029500">
    <property type="component" value="Chromosome"/>
</dbReference>
<proteinExistence type="predicted"/>
<keyword evidence="3" id="KW-0804">Transcription</keyword>
<evidence type="ECO:0000313" key="7">
    <source>
        <dbReference type="EMBL" id="AIQ68353.1"/>
    </source>
</evidence>
<dbReference type="Gene3D" id="1.10.357.10">
    <property type="entry name" value="Tetracycline Repressor, domain 2"/>
    <property type="match status" value="1"/>
</dbReference>
<organism evidence="7 8">
    <name type="scientific">Paenibacillus graminis</name>
    <dbReference type="NCBI Taxonomy" id="189425"/>
    <lineage>
        <taxon>Bacteria</taxon>
        <taxon>Bacillati</taxon>
        <taxon>Bacillota</taxon>
        <taxon>Bacilli</taxon>
        <taxon>Bacillales</taxon>
        <taxon>Paenibacillaceae</taxon>
        <taxon>Paenibacillus</taxon>
    </lineage>
</organism>
<name>A0A089MA33_9BACL</name>
<keyword evidence="5" id="KW-1133">Transmembrane helix</keyword>
<evidence type="ECO:0000313" key="8">
    <source>
        <dbReference type="Proteomes" id="UP000029500"/>
    </source>
</evidence>
<keyword evidence="5" id="KW-0812">Transmembrane</keyword>
<evidence type="ECO:0000256" key="2">
    <source>
        <dbReference type="ARBA" id="ARBA00023125"/>
    </source>
</evidence>
<dbReference type="Pfam" id="PF17754">
    <property type="entry name" value="TetR_C_14"/>
    <property type="match status" value="1"/>
</dbReference>
<dbReference type="RefSeq" id="WP_025707562.1">
    <property type="nucleotide sequence ID" value="NZ_CP009287.1"/>
</dbReference>
<dbReference type="InterPro" id="IPR050109">
    <property type="entry name" value="HTH-type_TetR-like_transc_reg"/>
</dbReference>
<feature type="DNA-binding region" description="H-T-H motif" evidence="4">
    <location>
        <begin position="37"/>
        <end position="56"/>
    </location>
</feature>
<sequence length="196" mass="21634">MTTEKSGLRERKKDETRRTLSEIALNLAIEKGVGQVRVEDIAAAANVSLRTFNNYFPSKEAAIIGNAYQRSEKIAVALADRPPGEALKDSLRAAVLAGFSEASDRQWLARMILLRDDPALIGAQRKAEIEFERNLAKVIAERTKKDLTRDIYPTLLAAMLIAAVRAAVFFWTSSSPGGPTLHEILDDAISQLGYEY</sequence>
<evidence type="ECO:0000256" key="1">
    <source>
        <dbReference type="ARBA" id="ARBA00023015"/>
    </source>
</evidence>
<dbReference type="InterPro" id="IPR009057">
    <property type="entry name" value="Homeodomain-like_sf"/>
</dbReference>
<keyword evidence="5" id="KW-0472">Membrane</keyword>
<keyword evidence="1" id="KW-0805">Transcription regulation</keyword>
<dbReference type="SUPFAM" id="SSF46689">
    <property type="entry name" value="Homeodomain-like"/>
    <property type="match status" value="1"/>
</dbReference>